<evidence type="ECO:0000313" key="3">
    <source>
        <dbReference type="Proteomes" id="UP001432027"/>
    </source>
</evidence>
<reference evidence="2" key="1">
    <citation type="submission" date="2023-10" db="EMBL/GenBank/DDBJ databases">
        <title>Genome assembly of Pristionchus species.</title>
        <authorList>
            <person name="Yoshida K."/>
            <person name="Sommer R.J."/>
        </authorList>
    </citation>
    <scope>NUCLEOTIDE SEQUENCE</scope>
    <source>
        <strain evidence="2">RS0144</strain>
    </source>
</reference>
<dbReference type="Proteomes" id="UP001432027">
    <property type="component" value="Unassembled WGS sequence"/>
</dbReference>
<dbReference type="InterPro" id="IPR001810">
    <property type="entry name" value="F-box_dom"/>
</dbReference>
<gene>
    <name evidence="2" type="ORF">PENTCL1PPCAC_13291</name>
</gene>
<evidence type="ECO:0000259" key="1">
    <source>
        <dbReference type="PROSITE" id="PS50181"/>
    </source>
</evidence>
<accession>A0AAV5T7P8</accession>
<proteinExistence type="predicted"/>
<dbReference type="PROSITE" id="PS50181">
    <property type="entry name" value="FBOX"/>
    <property type="match status" value="1"/>
</dbReference>
<organism evidence="2 3">
    <name type="scientific">Pristionchus entomophagus</name>
    <dbReference type="NCBI Taxonomy" id="358040"/>
    <lineage>
        <taxon>Eukaryota</taxon>
        <taxon>Metazoa</taxon>
        <taxon>Ecdysozoa</taxon>
        <taxon>Nematoda</taxon>
        <taxon>Chromadorea</taxon>
        <taxon>Rhabditida</taxon>
        <taxon>Rhabditina</taxon>
        <taxon>Diplogasteromorpha</taxon>
        <taxon>Diplogasteroidea</taxon>
        <taxon>Neodiplogasteridae</taxon>
        <taxon>Pristionchus</taxon>
    </lineage>
</organism>
<keyword evidence="3" id="KW-1185">Reference proteome</keyword>
<dbReference type="Pfam" id="PF00646">
    <property type="entry name" value="F-box"/>
    <property type="match status" value="1"/>
</dbReference>
<evidence type="ECO:0000313" key="2">
    <source>
        <dbReference type="EMBL" id="GMS91120.1"/>
    </source>
</evidence>
<protein>
    <recommendedName>
        <fullName evidence="1">F-box domain-containing protein</fullName>
    </recommendedName>
</protein>
<dbReference type="AlphaFoldDB" id="A0AAV5T7P8"/>
<dbReference type="EMBL" id="BTSX01000003">
    <property type="protein sequence ID" value="GMS91120.1"/>
    <property type="molecule type" value="Genomic_DNA"/>
</dbReference>
<sequence length="183" mass="21225">MSILSLPDVFLNDLMRRMAIQDRLNLRLTCRAFERTVADTHAGYFEEGEIYVHHHKDRNGLRGSAYGKSPVKIRIGDLDIKIPNHELYDFLGFRTRLFSGISFGRFKIHVDQESTVEFVRLFLTNFKIEVLDFSVISDIVLENSLKIMAAVPHFPYTMSIHPLIDAEMLQFLPPMEVLHFLVE</sequence>
<feature type="domain" description="F-box" evidence="1">
    <location>
        <begin position="1"/>
        <end position="48"/>
    </location>
</feature>
<comment type="caution">
    <text evidence="2">The sequence shown here is derived from an EMBL/GenBank/DDBJ whole genome shotgun (WGS) entry which is preliminary data.</text>
</comment>
<name>A0AAV5T7P8_9BILA</name>